<keyword evidence="1" id="KW-1015">Disulfide bond</keyword>
<proteinExistence type="predicted"/>
<reference evidence="4" key="2">
    <citation type="submission" date="2021-04" db="EMBL/GenBank/DDBJ databases">
        <authorList>
            <person name="Podell S."/>
        </authorList>
    </citation>
    <scope>NUCLEOTIDE SEQUENCE</scope>
    <source>
        <strain evidence="4">Hildebrandi</strain>
    </source>
</reference>
<keyword evidence="2" id="KW-1133">Transmembrane helix</keyword>
<dbReference type="AlphaFoldDB" id="A0A9K3M5U5"/>
<reference evidence="4" key="1">
    <citation type="journal article" date="2021" name="Sci. Rep.">
        <title>Diploid genomic architecture of Nitzschia inconspicua, an elite biomass production diatom.</title>
        <authorList>
            <person name="Oliver A."/>
            <person name="Podell S."/>
            <person name="Pinowska A."/>
            <person name="Traller J.C."/>
            <person name="Smith S.R."/>
            <person name="McClure R."/>
            <person name="Beliaev A."/>
            <person name="Bohutskyi P."/>
            <person name="Hill E.A."/>
            <person name="Rabines A."/>
            <person name="Zheng H."/>
            <person name="Allen L.Z."/>
            <person name="Kuo A."/>
            <person name="Grigoriev I.V."/>
            <person name="Allen A.E."/>
            <person name="Hazlebeck D."/>
            <person name="Allen E.E."/>
        </authorList>
    </citation>
    <scope>NUCLEOTIDE SEQUENCE</scope>
    <source>
        <strain evidence="4">Hildebrandi</strain>
    </source>
</reference>
<keyword evidence="5" id="KW-1185">Reference proteome</keyword>
<comment type="caution">
    <text evidence="4">The sequence shown here is derived from an EMBL/GenBank/DDBJ whole genome shotgun (WGS) entry which is preliminary data.</text>
</comment>
<dbReference type="Pfam" id="PF00085">
    <property type="entry name" value="Thioredoxin"/>
    <property type="match status" value="1"/>
</dbReference>
<dbReference type="InterPro" id="IPR013766">
    <property type="entry name" value="Thioredoxin_domain"/>
</dbReference>
<dbReference type="OrthoDB" id="2121326at2759"/>
<dbReference type="Proteomes" id="UP000693970">
    <property type="component" value="Unassembled WGS sequence"/>
</dbReference>
<gene>
    <name evidence="4" type="ORF">IV203_013395</name>
</gene>
<evidence type="ECO:0000259" key="3">
    <source>
        <dbReference type="PROSITE" id="PS51352"/>
    </source>
</evidence>
<keyword evidence="2" id="KW-0812">Transmembrane</keyword>
<protein>
    <submittedName>
        <fullName evidence="4">Thioredoxin</fullName>
    </submittedName>
</protein>
<feature type="transmembrane region" description="Helical" evidence="2">
    <location>
        <begin position="12"/>
        <end position="36"/>
    </location>
</feature>
<evidence type="ECO:0000313" key="4">
    <source>
        <dbReference type="EMBL" id="KAG7374300.1"/>
    </source>
</evidence>
<sequence>MLCCIGGVCVPYTAVVPLVLLAFRWCLAKLALYGLVPESIVKMMNLQEIQSSCCSNTNKEEVTTKKSCCTTTGPSAVVELKSEEEFNNLLEKGGKIVVKFTASWCKPCKNIQPFYDQLSAQYKDSASFLTVDVDDFDALSSKYKVAMMPTFLVVQKDQVLGTYRGSAEPQLETFLKEQLA</sequence>
<dbReference type="PANTHER" id="PTHR46115">
    <property type="entry name" value="THIOREDOXIN-LIKE PROTEIN 1"/>
    <property type="match status" value="1"/>
</dbReference>
<evidence type="ECO:0000256" key="2">
    <source>
        <dbReference type="SAM" id="Phobius"/>
    </source>
</evidence>
<evidence type="ECO:0000313" key="5">
    <source>
        <dbReference type="Proteomes" id="UP000693970"/>
    </source>
</evidence>
<organism evidence="4 5">
    <name type="scientific">Nitzschia inconspicua</name>
    <dbReference type="NCBI Taxonomy" id="303405"/>
    <lineage>
        <taxon>Eukaryota</taxon>
        <taxon>Sar</taxon>
        <taxon>Stramenopiles</taxon>
        <taxon>Ochrophyta</taxon>
        <taxon>Bacillariophyta</taxon>
        <taxon>Bacillariophyceae</taxon>
        <taxon>Bacillariophycidae</taxon>
        <taxon>Bacillariales</taxon>
        <taxon>Bacillariaceae</taxon>
        <taxon>Nitzschia</taxon>
    </lineage>
</organism>
<dbReference type="PROSITE" id="PS51352">
    <property type="entry name" value="THIOREDOXIN_2"/>
    <property type="match status" value="1"/>
</dbReference>
<accession>A0A9K3M5U5</accession>
<dbReference type="EMBL" id="JAGRRH010000001">
    <property type="protein sequence ID" value="KAG7374300.1"/>
    <property type="molecule type" value="Genomic_DNA"/>
</dbReference>
<name>A0A9K3M5U5_9STRA</name>
<feature type="domain" description="Thioredoxin" evidence="3">
    <location>
        <begin position="67"/>
        <end position="180"/>
    </location>
</feature>
<keyword evidence="2" id="KW-0472">Membrane</keyword>
<evidence type="ECO:0000256" key="1">
    <source>
        <dbReference type="ARBA" id="ARBA00023157"/>
    </source>
</evidence>
<dbReference type="CDD" id="cd02947">
    <property type="entry name" value="TRX_family"/>
    <property type="match status" value="1"/>
</dbReference>